<evidence type="ECO:0000313" key="4">
    <source>
        <dbReference type="Proteomes" id="UP000002429"/>
    </source>
</evidence>
<sequence>MTTQMVIEAFFDPDTWTLSYLVLDRESQQCAMIDSVLHYDPKSGRTGTASADRMIDRVQTLGASVQWILETHVHADHLSAAPYLKARLGGQIAIGSHITTVQKVFGTLFNSGPEFAHDGSQFDRLLQDGDTLSIGSLQVRAMHTPGHTPACMTYVISNGKDTAAFVGDTLFMPDYGTARCDFPGGDARTLYRSINKVLSLPADTRLYMCHDYQPGGRELLFMSTVAEERASNIHVRDGVSEDEFVAMRQARDATLSMPTLILPSVQVNMRAGEMPPPEANGTRYLKIPINAL</sequence>
<dbReference type="EMBL" id="CP000353">
    <property type="protein sequence ID" value="ADC45300.1"/>
    <property type="molecule type" value="Genomic_DNA"/>
</dbReference>
<keyword evidence="3" id="KW-0614">Plasmid</keyword>
<evidence type="ECO:0000256" key="1">
    <source>
        <dbReference type="ARBA" id="ARBA00022723"/>
    </source>
</evidence>
<dbReference type="PANTHER" id="PTHR43084">
    <property type="entry name" value="PERSULFIDE DIOXYGENASE ETHE1"/>
    <property type="match status" value="1"/>
</dbReference>
<dbReference type="HOGENOM" id="CLU_030571_6_1_4"/>
<dbReference type="PANTHER" id="PTHR43084:SF1">
    <property type="entry name" value="PERSULFIDE DIOXYGENASE ETHE1, MITOCHONDRIAL"/>
    <property type="match status" value="1"/>
</dbReference>
<dbReference type="Proteomes" id="UP000002429">
    <property type="component" value="Plasmid megaplasmid"/>
</dbReference>
<accession>D3DYD0</accession>
<dbReference type="InterPro" id="IPR051682">
    <property type="entry name" value="Mito_Persulfide_Diox"/>
</dbReference>
<evidence type="ECO:0000313" key="3">
    <source>
        <dbReference type="EMBL" id="ADC45300.1"/>
    </source>
</evidence>
<evidence type="ECO:0000259" key="2">
    <source>
        <dbReference type="SMART" id="SM00849"/>
    </source>
</evidence>
<dbReference type="InterPro" id="IPR044528">
    <property type="entry name" value="POD-like_MBL-fold"/>
</dbReference>
<organism evidence="3 4">
    <name type="scientific">Cupriavidus metallidurans (strain ATCC 43123 / DSM 2839 / NBRC 102507 / CH34)</name>
    <name type="common">Ralstonia metallidurans</name>
    <dbReference type="NCBI Taxonomy" id="266264"/>
    <lineage>
        <taxon>Bacteria</taxon>
        <taxon>Pseudomonadati</taxon>
        <taxon>Pseudomonadota</taxon>
        <taxon>Betaproteobacteria</taxon>
        <taxon>Burkholderiales</taxon>
        <taxon>Burkholderiaceae</taxon>
        <taxon>Cupriavidus</taxon>
    </lineage>
</organism>
<dbReference type="KEGG" id="rme:Rmet_6720"/>
<proteinExistence type="predicted"/>
<dbReference type="GO" id="GO:0046872">
    <property type="term" value="F:metal ion binding"/>
    <property type="evidence" value="ECO:0007669"/>
    <property type="project" value="UniProtKB-KW"/>
</dbReference>
<feature type="domain" description="Metallo-beta-lactamase" evidence="2">
    <location>
        <begin position="16"/>
        <end position="210"/>
    </location>
</feature>
<name>D3DYD0_CUPMC</name>
<dbReference type="GO" id="GO:0006749">
    <property type="term" value="P:glutathione metabolic process"/>
    <property type="evidence" value="ECO:0007669"/>
    <property type="project" value="InterPro"/>
</dbReference>
<reference evidence="4" key="1">
    <citation type="journal article" date="2010" name="PLoS ONE">
        <title>The complete genome sequence of Cupriavidus metallidurans strain CH34, a master survivalist in harsh and anthropogenic environments.</title>
        <authorList>
            <person name="Janssen P.J."/>
            <person name="Van Houdt R."/>
            <person name="Moors H."/>
            <person name="Monsieurs P."/>
            <person name="Morin N."/>
            <person name="Michaux A."/>
            <person name="Benotmane M.A."/>
            <person name="Leys N."/>
            <person name="Vallaeys T."/>
            <person name="Lapidus A."/>
            <person name="Monchy S."/>
            <person name="Medigue C."/>
            <person name="Taghavi S."/>
            <person name="McCorkle S."/>
            <person name="Dunn J."/>
            <person name="van der Lelie D."/>
            <person name="Mergeay M."/>
        </authorList>
    </citation>
    <scope>NUCLEOTIDE SEQUENCE [LARGE SCALE GENOMIC DNA]</scope>
    <source>
        <strain evidence="4">ATCC 43123 / DSM 2839 / NBRC 102507 / CH34</strain>
    </source>
</reference>
<keyword evidence="1" id="KW-0479">Metal-binding</keyword>
<dbReference type="eggNOG" id="COG0491">
    <property type="taxonomic scope" value="Bacteria"/>
</dbReference>
<dbReference type="RefSeq" id="WP_011519754.1">
    <property type="nucleotide sequence ID" value="NC_007974.2"/>
</dbReference>
<dbReference type="InterPro" id="IPR001279">
    <property type="entry name" value="Metallo-B-lactamas"/>
</dbReference>
<dbReference type="GO" id="GO:0070813">
    <property type="term" value="P:hydrogen sulfide metabolic process"/>
    <property type="evidence" value="ECO:0007669"/>
    <property type="project" value="TreeGrafter"/>
</dbReference>
<gene>
    <name evidence="3" type="ordered locus">Rmet_6720</name>
</gene>
<dbReference type="Pfam" id="PF00753">
    <property type="entry name" value="Lactamase_B"/>
    <property type="match status" value="1"/>
</dbReference>
<dbReference type="SUPFAM" id="SSF56281">
    <property type="entry name" value="Metallo-hydrolase/oxidoreductase"/>
    <property type="match status" value="1"/>
</dbReference>
<protein>
    <submittedName>
        <fullName evidence="3">Metallo-beta-lactamase family protein</fullName>
    </submittedName>
</protein>
<dbReference type="InterPro" id="IPR036866">
    <property type="entry name" value="RibonucZ/Hydroxyglut_hydro"/>
</dbReference>
<keyword evidence="4" id="KW-1185">Reference proteome</keyword>
<dbReference type="Gene3D" id="3.60.15.10">
    <property type="entry name" value="Ribonuclease Z/Hydroxyacylglutathione hydrolase-like"/>
    <property type="match status" value="1"/>
</dbReference>
<dbReference type="AlphaFoldDB" id="D3DYD0"/>
<dbReference type="CDD" id="cd07724">
    <property type="entry name" value="POD-like_MBL-fold"/>
    <property type="match status" value="1"/>
</dbReference>
<dbReference type="SMART" id="SM00849">
    <property type="entry name" value="Lactamase_B"/>
    <property type="match status" value="1"/>
</dbReference>
<dbReference type="GO" id="GO:0050313">
    <property type="term" value="F:sulfur dioxygenase activity"/>
    <property type="evidence" value="ECO:0007669"/>
    <property type="project" value="InterPro"/>
</dbReference>
<geneLocation type="plasmid" evidence="3 4">
    <name>megaplasmid</name>
</geneLocation>